<dbReference type="InterPro" id="IPR008721">
    <property type="entry name" value="ORC6_cyclin_first"/>
</dbReference>
<evidence type="ECO:0000256" key="4">
    <source>
        <dbReference type="ARBA" id="ARBA00023125"/>
    </source>
</evidence>
<dbReference type="EMBL" id="JAQQWE010000006">
    <property type="protein sequence ID" value="KAK7947895.1"/>
    <property type="molecule type" value="Genomic_DNA"/>
</dbReference>
<evidence type="ECO:0000256" key="3">
    <source>
        <dbReference type="ARBA" id="ARBA00022705"/>
    </source>
</evidence>
<name>A0ABR1Q5T1_9PEZI</name>
<dbReference type="Proteomes" id="UP001391051">
    <property type="component" value="Unassembled WGS sequence"/>
</dbReference>
<accession>A0ABR1Q5T1</accession>
<dbReference type="RefSeq" id="XP_066697401.1">
    <property type="nucleotide sequence ID" value="XM_066845003.1"/>
</dbReference>
<feature type="compositionally biased region" description="Polar residues" evidence="6">
    <location>
        <begin position="132"/>
        <end position="158"/>
    </location>
</feature>
<feature type="domain" description="ORC6 first cyclin-like" evidence="7">
    <location>
        <begin position="11"/>
        <end position="95"/>
    </location>
</feature>
<proteinExistence type="inferred from homology"/>
<feature type="region of interest" description="Disordered" evidence="6">
    <location>
        <begin position="120"/>
        <end position="176"/>
    </location>
</feature>
<evidence type="ECO:0000256" key="1">
    <source>
        <dbReference type="ARBA" id="ARBA00004123"/>
    </source>
</evidence>
<organism evidence="8 9">
    <name type="scientific">Apiospora aurea</name>
    <dbReference type="NCBI Taxonomy" id="335848"/>
    <lineage>
        <taxon>Eukaryota</taxon>
        <taxon>Fungi</taxon>
        <taxon>Dikarya</taxon>
        <taxon>Ascomycota</taxon>
        <taxon>Pezizomycotina</taxon>
        <taxon>Sordariomycetes</taxon>
        <taxon>Xylariomycetidae</taxon>
        <taxon>Amphisphaeriales</taxon>
        <taxon>Apiosporaceae</taxon>
        <taxon>Apiospora</taxon>
    </lineage>
</organism>
<evidence type="ECO:0000256" key="5">
    <source>
        <dbReference type="ARBA" id="ARBA00023242"/>
    </source>
</evidence>
<evidence type="ECO:0000313" key="8">
    <source>
        <dbReference type="EMBL" id="KAK7947895.1"/>
    </source>
</evidence>
<keyword evidence="5" id="KW-0539">Nucleus</keyword>
<evidence type="ECO:0000313" key="9">
    <source>
        <dbReference type="Proteomes" id="UP001391051"/>
    </source>
</evidence>
<evidence type="ECO:0000256" key="2">
    <source>
        <dbReference type="ARBA" id="ARBA00010840"/>
    </source>
</evidence>
<keyword evidence="3" id="KW-0235">DNA replication</keyword>
<dbReference type="Pfam" id="PF05460">
    <property type="entry name" value="ORC6"/>
    <property type="match status" value="1"/>
</dbReference>
<keyword evidence="4" id="KW-0238">DNA-binding</keyword>
<sequence length="403" mass="44933">MSRTLETTLLSLVPTYPSASDLPRPLVDLASSLLTQSRHNASTLKAEEEVAREYACANLACERLKTSLDLPPIQARPPVPPRIYKRLYTHLDHILPANAVAKSGRVRTPSSKLREAQGLFGSGATIERTHNRGTPTKESSLAQFRSRTDGTPTKSSATKGIVTPAKRKAPGDHNTLPPWIRPTIQFMCTQMHESRIGRIVLAGMETIVLPRGRRTTDEWVNSNLTPLLAGIAFLTIWQIISLETDNPDPKMYAKAREQVLKAVMKARDEVQVKGFEDDEDEAWEGWSDIRTKDIDKAVEKGTKSGWQESSWFGSIQDMVDACGTGKGNQGSSGSGEDGGVDDGDDEIMDRMQMQRGDSMFQGRWVMTDRKREEYRHWKEDVLLRIGEIKKEQEDRIDVDGAAS</sequence>
<protein>
    <recommendedName>
        <fullName evidence="7">ORC6 first cyclin-like domain-containing protein</fullName>
    </recommendedName>
</protein>
<comment type="similarity">
    <text evidence="2">Belongs to the ORC6 family.</text>
</comment>
<comment type="subcellular location">
    <subcellularLocation>
        <location evidence="1">Nucleus</location>
    </subcellularLocation>
</comment>
<gene>
    <name evidence="8" type="ORF">PG986_008781</name>
</gene>
<evidence type="ECO:0000256" key="6">
    <source>
        <dbReference type="SAM" id="MobiDB-lite"/>
    </source>
</evidence>
<keyword evidence="9" id="KW-1185">Reference proteome</keyword>
<feature type="compositionally biased region" description="Gly residues" evidence="6">
    <location>
        <begin position="324"/>
        <end position="337"/>
    </location>
</feature>
<dbReference type="GeneID" id="92078065"/>
<reference evidence="8 9" key="1">
    <citation type="submission" date="2023-01" db="EMBL/GenBank/DDBJ databases">
        <title>Analysis of 21 Apiospora genomes using comparative genomics revels a genus with tremendous synthesis potential of carbohydrate active enzymes and secondary metabolites.</title>
        <authorList>
            <person name="Sorensen T."/>
        </authorList>
    </citation>
    <scope>NUCLEOTIDE SEQUENCE [LARGE SCALE GENOMIC DNA]</scope>
    <source>
        <strain evidence="8 9">CBS 24483</strain>
    </source>
</reference>
<comment type="caution">
    <text evidence="8">The sequence shown here is derived from an EMBL/GenBank/DDBJ whole genome shotgun (WGS) entry which is preliminary data.</text>
</comment>
<evidence type="ECO:0000259" key="7">
    <source>
        <dbReference type="Pfam" id="PF05460"/>
    </source>
</evidence>
<feature type="region of interest" description="Disordered" evidence="6">
    <location>
        <begin position="322"/>
        <end position="346"/>
    </location>
</feature>